<sequence length="95" mass="10596">MKNIISLLLIINFSMVYSQCVPLGYKSFSDTVFEKNYKILCPIITFNLSGGPGIQKENSDSSLIIIADFINSNENFIFEIGSHTDQRGSEKGNLI</sequence>
<evidence type="ECO:0008006" key="3">
    <source>
        <dbReference type="Google" id="ProtNLM"/>
    </source>
</evidence>
<evidence type="ECO:0000313" key="2">
    <source>
        <dbReference type="Proteomes" id="UP000293952"/>
    </source>
</evidence>
<dbReference type="Proteomes" id="UP000293952">
    <property type="component" value="Unassembled WGS sequence"/>
</dbReference>
<dbReference type="RefSeq" id="WP_130093209.1">
    <property type="nucleotide sequence ID" value="NZ_SETE01000003.1"/>
</dbReference>
<dbReference type="AlphaFoldDB" id="A0A4Q4KL72"/>
<evidence type="ECO:0000313" key="1">
    <source>
        <dbReference type="EMBL" id="RYM33768.1"/>
    </source>
</evidence>
<dbReference type="EMBL" id="SETE01000003">
    <property type="protein sequence ID" value="RYM33768.1"/>
    <property type="molecule type" value="Genomic_DNA"/>
</dbReference>
<comment type="caution">
    <text evidence="1">The sequence shown here is derived from an EMBL/GenBank/DDBJ whole genome shotgun (WGS) entry which is preliminary data.</text>
</comment>
<organism evidence="1 2">
    <name type="scientific">Brumimicrobium glaciale</name>
    <dbReference type="NCBI Taxonomy" id="200475"/>
    <lineage>
        <taxon>Bacteria</taxon>
        <taxon>Pseudomonadati</taxon>
        <taxon>Bacteroidota</taxon>
        <taxon>Flavobacteriia</taxon>
        <taxon>Flavobacteriales</taxon>
        <taxon>Crocinitomicaceae</taxon>
        <taxon>Brumimicrobium</taxon>
    </lineage>
</organism>
<accession>A0A4Q4KL72</accession>
<reference evidence="1 2" key="1">
    <citation type="submission" date="2019-02" db="EMBL/GenBank/DDBJ databases">
        <title>Genome sequence of the sea-ice species Brumimicrobium glaciale.</title>
        <authorList>
            <person name="Bowman J.P."/>
        </authorList>
    </citation>
    <scope>NUCLEOTIDE SEQUENCE [LARGE SCALE GENOMIC DNA]</scope>
    <source>
        <strain evidence="1 2">IC156</strain>
    </source>
</reference>
<gene>
    <name evidence="1" type="ORF">ERX46_07310</name>
</gene>
<protein>
    <recommendedName>
        <fullName evidence="3">OmpA-like domain-containing protein</fullName>
    </recommendedName>
</protein>
<keyword evidence="2" id="KW-1185">Reference proteome</keyword>
<proteinExistence type="predicted"/>
<name>A0A4Q4KL72_9FLAO</name>